<organism evidence="1 2">
    <name type="scientific">Zunongwangia mangrovi</name>
    <dbReference type="NCBI Taxonomy" id="1334022"/>
    <lineage>
        <taxon>Bacteria</taxon>
        <taxon>Pseudomonadati</taxon>
        <taxon>Bacteroidota</taxon>
        <taxon>Flavobacteriia</taxon>
        <taxon>Flavobacteriales</taxon>
        <taxon>Flavobacteriaceae</taxon>
        <taxon>Zunongwangia</taxon>
    </lineage>
</organism>
<protein>
    <recommendedName>
        <fullName evidence="3">Outer membrane protein beta-barrel domain-containing protein</fullName>
    </recommendedName>
</protein>
<dbReference type="Proteomes" id="UP000199438">
    <property type="component" value="Unassembled WGS sequence"/>
</dbReference>
<keyword evidence="2" id="KW-1185">Reference proteome</keyword>
<dbReference type="Pfam" id="PF19515">
    <property type="entry name" value="DUF6048"/>
    <property type="match status" value="1"/>
</dbReference>
<dbReference type="STRING" id="1334022.SAMN04487907_1096"/>
<dbReference type="OrthoDB" id="1199048at2"/>
<evidence type="ECO:0008006" key="3">
    <source>
        <dbReference type="Google" id="ProtNLM"/>
    </source>
</evidence>
<proteinExistence type="predicted"/>
<gene>
    <name evidence="1" type="ORF">SAMN04487907_1096</name>
</gene>
<reference evidence="2" key="1">
    <citation type="submission" date="2016-10" db="EMBL/GenBank/DDBJ databases">
        <authorList>
            <person name="Varghese N."/>
            <person name="Submissions S."/>
        </authorList>
    </citation>
    <scope>NUCLEOTIDE SEQUENCE [LARGE SCALE GENOMIC DNA]</scope>
    <source>
        <strain evidence="2">DSM 24499</strain>
    </source>
</reference>
<name>A0A1I1MC08_9FLAO</name>
<dbReference type="EMBL" id="FOKV01000009">
    <property type="protein sequence ID" value="SFC79210.1"/>
    <property type="molecule type" value="Genomic_DNA"/>
</dbReference>
<dbReference type="InterPro" id="IPR046111">
    <property type="entry name" value="DUF6048"/>
</dbReference>
<evidence type="ECO:0000313" key="2">
    <source>
        <dbReference type="Proteomes" id="UP000199438"/>
    </source>
</evidence>
<accession>A0A1I1MC08</accession>
<sequence>MPEKIVRNYIKSALVFSLLLFLLSTNILSAQNQEEEFAEIAAEADTVYKEKYGLRVGIDLSKLARTALDEDYTGFMLEADMRIYDNYYLAAEIGNETLPFGEDYIRVSASGSFIKIGANYNAYENWEGMQNIVFAGLRYGFSTFSQDIEEYRIYTTNDYFDDDIRYNGEETSGLNASWIELMAGFKVEVLKNLYLSANVQLKRRLSQTTPDGFDNLTIPGFGRTFDDSNFGIGYGYSISYLIPIFRKAKN</sequence>
<dbReference type="AlphaFoldDB" id="A0A1I1MC08"/>
<dbReference type="RefSeq" id="WP_092544286.1">
    <property type="nucleotide sequence ID" value="NZ_FOKV01000009.1"/>
</dbReference>
<evidence type="ECO:0000313" key="1">
    <source>
        <dbReference type="EMBL" id="SFC79210.1"/>
    </source>
</evidence>